<dbReference type="PROSITE" id="PS50943">
    <property type="entry name" value="HTH_CROC1"/>
    <property type="match status" value="1"/>
</dbReference>
<dbReference type="EMBL" id="LZMT01000052">
    <property type="protein sequence ID" value="OBX61066.1"/>
    <property type="molecule type" value="Genomic_DNA"/>
</dbReference>
<sequence length="84" mass="9640">MSPFRKTIHAAEHEQLRLIFKQQRESLGLSQRELATRIGVIYSLIGKIETGDRRLDVIEFIDYCKALSLEPCDVLIKIQKAQGL</sequence>
<dbReference type="InterPro" id="IPR001387">
    <property type="entry name" value="Cro/C1-type_HTH"/>
</dbReference>
<dbReference type="SMART" id="SM00530">
    <property type="entry name" value="HTH_XRE"/>
    <property type="match status" value="1"/>
</dbReference>
<evidence type="ECO:0000313" key="2">
    <source>
        <dbReference type="EMBL" id="OBX61066.1"/>
    </source>
</evidence>
<proteinExistence type="predicted"/>
<dbReference type="Pfam" id="PF01381">
    <property type="entry name" value="HTH_3"/>
    <property type="match status" value="1"/>
</dbReference>
<dbReference type="CDD" id="cd00093">
    <property type="entry name" value="HTH_XRE"/>
    <property type="match status" value="1"/>
</dbReference>
<dbReference type="Gene3D" id="1.10.260.40">
    <property type="entry name" value="lambda repressor-like DNA-binding domains"/>
    <property type="match status" value="1"/>
</dbReference>
<accession>A0AA91J8H4</accession>
<reference evidence="2" key="1">
    <citation type="submission" date="2016-06" db="EMBL/GenBank/DDBJ databases">
        <title>Draft genome of Moraxella osloensis CCUG 67237.</title>
        <authorList>
            <person name="Salva-Serra F."/>
            <person name="Engstrom-Jakobsson H."/>
            <person name="Thorell K."/>
            <person name="Gonzales-Siles L."/>
            <person name="Karlsson R."/>
            <person name="Boulund F."/>
            <person name="Engstrand L."/>
            <person name="Kristiansson E."/>
            <person name="Moore E."/>
        </authorList>
    </citation>
    <scope>NUCLEOTIDE SEQUENCE [LARGE SCALE GENOMIC DNA]</scope>
    <source>
        <strain evidence="2">CCUG 67237</strain>
    </source>
</reference>
<organism evidence="2">
    <name type="scientific">Faucicola osloensis</name>
    <name type="common">Moraxella osloensis</name>
    <dbReference type="NCBI Taxonomy" id="34062"/>
    <lineage>
        <taxon>Bacteria</taxon>
        <taxon>Pseudomonadati</taxon>
        <taxon>Pseudomonadota</taxon>
        <taxon>Gammaproteobacteria</taxon>
        <taxon>Moraxellales</taxon>
        <taxon>Moraxellaceae</taxon>
        <taxon>Faucicola</taxon>
    </lineage>
</organism>
<dbReference type="AlphaFoldDB" id="A0AA91J8H4"/>
<comment type="caution">
    <text evidence="2">The sequence shown here is derived from an EMBL/GenBank/DDBJ whole genome shotgun (WGS) entry which is preliminary data.</text>
</comment>
<dbReference type="InterPro" id="IPR010982">
    <property type="entry name" value="Lambda_DNA-bd_dom_sf"/>
</dbReference>
<dbReference type="GO" id="GO:0003677">
    <property type="term" value="F:DNA binding"/>
    <property type="evidence" value="ECO:0007669"/>
    <property type="project" value="InterPro"/>
</dbReference>
<gene>
    <name evidence="2" type="ORF">A9299_11880</name>
</gene>
<dbReference type="SUPFAM" id="SSF47413">
    <property type="entry name" value="lambda repressor-like DNA-binding domains"/>
    <property type="match status" value="1"/>
</dbReference>
<feature type="domain" description="HTH cro/C1-type" evidence="1">
    <location>
        <begin position="20"/>
        <end position="74"/>
    </location>
</feature>
<evidence type="ECO:0000259" key="1">
    <source>
        <dbReference type="PROSITE" id="PS50943"/>
    </source>
</evidence>
<name>A0AA91J8H4_FAUOS</name>
<protein>
    <submittedName>
        <fullName evidence="2">Transcriptional regulator</fullName>
    </submittedName>
</protein>